<dbReference type="PROSITE" id="PS51186">
    <property type="entry name" value="GNAT"/>
    <property type="match status" value="1"/>
</dbReference>
<keyword evidence="6" id="KW-1185">Reference proteome</keyword>
<dbReference type="PROSITE" id="PS50995">
    <property type="entry name" value="HTH_MARR_2"/>
    <property type="match status" value="1"/>
</dbReference>
<accession>A0ABQ3QFF3</accession>
<dbReference type="Gene3D" id="1.10.10.10">
    <property type="entry name" value="Winged helix-like DNA-binding domain superfamily/Winged helix DNA-binding domain"/>
    <property type="match status" value="1"/>
</dbReference>
<dbReference type="InterPro" id="IPR016181">
    <property type="entry name" value="Acyl_CoA_acyltransferase"/>
</dbReference>
<evidence type="ECO:0000313" key="6">
    <source>
        <dbReference type="Proteomes" id="UP001050808"/>
    </source>
</evidence>
<dbReference type="InterPro" id="IPR000835">
    <property type="entry name" value="HTH_MarR-typ"/>
</dbReference>
<dbReference type="Pfam" id="PF00583">
    <property type="entry name" value="Acetyltransf_1"/>
    <property type="match status" value="1"/>
</dbReference>
<feature type="domain" description="HTH marR-type" evidence="3">
    <location>
        <begin position="29"/>
        <end position="163"/>
    </location>
</feature>
<reference evidence="5" key="1">
    <citation type="submission" date="2024-05" db="EMBL/GenBank/DDBJ databases">
        <title>Whole genome shotgun sequence of Streptomyces violascens NBRC 12920.</title>
        <authorList>
            <person name="Komaki H."/>
            <person name="Tamura T."/>
        </authorList>
    </citation>
    <scope>NUCLEOTIDE SEQUENCE</scope>
    <source>
        <strain evidence="5">NBRC 12920</strain>
    </source>
</reference>
<evidence type="ECO:0000313" key="5">
    <source>
        <dbReference type="EMBL" id="GHI36010.1"/>
    </source>
</evidence>
<dbReference type="SMART" id="SM00347">
    <property type="entry name" value="HTH_MARR"/>
    <property type="match status" value="1"/>
</dbReference>
<evidence type="ECO:0000259" key="3">
    <source>
        <dbReference type="PROSITE" id="PS50995"/>
    </source>
</evidence>
<sequence length="326" mass="36258">MHPWPILISGAPCPPVAIRPFSDYGQRMDAGQIEQVRRFNRTVTERVGVLHDRYLGRDRPIGEARLLWEIGEQGQDVRGLRERLGLDSGYVSRLLRSLERDGLVTVEPQPRDRRVRTVKLTDAGRAERAVLDRRSDELAGSLIEPLNTAQRARLVAAMAEVDRLLTAATVMVDAVDPDSPDAKDCLRAYFTELQERFDTGFDPAMSLLPDAGELRPPHGLFLVARMHGEPIGCAGLKLPAGAPAEIKRMWVAPAARGLGLGRRFLAELEARAVERGRDVLRLDTNKALSAAIGLYHSCGFEEVPAFNDEPYAHHWFEKRICGTSSR</sequence>
<dbReference type="InterPro" id="IPR011991">
    <property type="entry name" value="ArsR-like_HTH"/>
</dbReference>
<dbReference type="PANTHER" id="PTHR43877">
    <property type="entry name" value="AMINOALKYLPHOSPHONATE N-ACETYLTRANSFERASE-RELATED-RELATED"/>
    <property type="match status" value="1"/>
</dbReference>
<dbReference type="Proteomes" id="UP001050808">
    <property type="component" value="Unassembled WGS sequence"/>
</dbReference>
<name>A0ABQ3QFF3_9ACTN</name>
<gene>
    <name evidence="5" type="ORF">Sviol_04180</name>
</gene>
<dbReference type="SUPFAM" id="SSF55729">
    <property type="entry name" value="Acyl-CoA N-acyltransferases (Nat)"/>
    <property type="match status" value="1"/>
</dbReference>
<keyword evidence="2" id="KW-0012">Acyltransferase</keyword>
<dbReference type="CDD" id="cd04301">
    <property type="entry name" value="NAT_SF"/>
    <property type="match status" value="1"/>
</dbReference>
<dbReference type="InterPro" id="IPR036388">
    <property type="entry name" value="WH-like_DNA-bd_sf"/>
</dbReference>
<evidence type="ECO:0000256" key="1">
    <source>
        <dbReference type="ARBA" id="ARBA00022679"/>
    </source>
</evidence>
<dbReference type="Pfam" id="PF12802">
    <property type="entry name" value="MarR_2"/>
    <property type="match status" value="1"/>
</dbReference>
<protein>
    <submittedName>
        <fullName evidence="5">Transcriptional regulator, MarR family protein</fullName>
    </submittedName>
</protein>
<dbReference type="EMBL" id="BNDY01000002">
    <property type="protein sequence ID" value="GHI36010.1"/>
    <property type="molecule type" value="Genomic_DNA"/>
</dbReference>
<proteinExistence type="predicted"/>
<dbReference type="PANTHER" id="PTHR43877:SF2">
    <property type="entry name" value="AMINOALKYLPHOSPHONATE N-ACETYLTRANSFERASE-RELATED"/>
    <property type="match status" value="1"/>
</dbReference>
<dbReference type="InterPro" id="IPR036390">
    <property type="entry name" value="WH_DNA-bd_sf"/>
</dbReference>
<feature type="domain" description="N-acetyltransferase" evidence="4">
    <location>
        <begin position="170"/>
        <end position="321"/>
    </location>
</feature>
<comment type="caution">
    <text evidence="5">The sequence shown here is derived from an EMBL/GenBank/DDBJ whole genome shotgun (WGS) entry which is preliminary data.</text>
</comment>
<dbReference type="InterPro" id="IPR050832">
    <property type="entry name" value="Bact_Acetyltransf"/>
</dbReference>
<dbReference type="InterPro" id="IPR000182">
    <property type="entry name" value="GNAT_dom"/>
</dbReference>
<evidence type="ECO:0000256" key="2">
    <source>
        <dbReference type="ARBA" id="ARBA00023315"/>
    </source>
</evidence>
<organism evidence="5 6">
    <name type="scientific">Streptomyces violascens</name>
    <dbReference type="NCBI Taxonomy" id="67381"/>
    <lineage>
        <taxon>Bacteria</taxon>
        <taxon>Bacillati</taxon>
        <taxon>Actinomycetota</taxon>
        <taxon>Actinomycetes</taxon>
        <taxon>Kitasatosporales</taxon>
        <taxon>Streptomycetaceae</taxon>
        <taxon>Streptomyces</taxon>
    </lineage>
</organism>
<dbReference type="SUPFAM" id="SSF46785">
    <property type="entry name" value="Winged helix' DNA-binding domain"/>
    <property type="match status" value="1"/>
</dbReference>
<dbReference type="CDD" id="cd00090">
    <property type="entry name" value="HTH_ARSR"/>
    <property type="match status" value="1"/>
</dbReference>
<keyword evidence="1" id="KW-0808">Transferase</keyword>
<dbReference type="Gene3D" id="3.40.630.30">
    <property type="match status" value="1"/>
</dbReference>
<evidence type="ECO:0000259" key="4">
    <source>
        <dbReference type="PROSITE" id="PS51186"/>
    </source>
</evidence>